<dbReference type="RefSeq" id="WP_124858546.1">
    <property type="nucleotide sequence ID" value="NZ_QGSY01000210.1"/>
</dbReference>
<accession>A0A3N9X4E8</accession>
<keyword evidence="10" id="KW-1185">Reference proteome</keyword>
<comment type="caution">
    <text evidence="9">The sequence shown here is derived from an EMBL/GenBank/DDBJ whole genome shotgun (WGS) entry which is preliminary data.</text>
</comment>
<keyword evidence="6 8" id="KW-0472">Membrane</keyword>
<gene>
    <name evidence="9" type="ORF">DLJ58_19960</name>
</gene>
<dbReference type="InterPro" id="IPR049829">
    <property type="entry name" value="MptA/B-like"/>
</dbReference>
<sequence length="584" mass="58721">MTAPGASVPPPPVSLAASAARYAGLVGAVLLAVAGYLGGALPDAPLGATPASIWRTPDGPATLTCWLIGTVLLVGAWWSLREGAPSTRWAYVTAGLWALPLLVAPPLGSRDVYSYACQGWTYAHGVDPYTVGVAAAGCPWLDTVAPIWRDTPAPYGPGFVLLAALAVGLGGGLTGTIVALRVIAVAGLLLAALCLPALARAAGVPAGLVAGVPARRGVPAGLVAGVPARRAVWLALAGPLVGVHLVAGAHNDAVMLGLLLCGLLVVVRRPGRPVALLLAGALLGLAVTVKASAVVVVPFAVLAGMPDQYTVRALLRHGAWLTGGLLAALLVTSAVSGLGFGWVGGLTHSGDSEQWTSPPTAVGFVVDYAGALVGRDPQAVPVVRAVALLLLVGVLLMLWWRAWHVLRGLNEAAAPEVRCSGVGCSGVAGPEVAARVEASSGVVSPGVASSGVASSGVASSGVASSGVASSGVASSEFACPEVGCPRVARSRVALHGAALALVATVVLSPVFHPWYATWPLALLALTAARTTWFVLPTAAAAFLALPDGTNLARVTKAPGALAMTALLLTVLVRALRTARRRRQR</sequence>
<keyword evidence="5 8" id="KW-1133">Transmembrane helix</keyword>
<feature type="transmembrane region" description="Helical" evidence="8">
    <location>
        <begin position="557"/>
        <end position="575"/>
    </location>
</feature>
<keyword evidence="2" id="KW-0328">Glycosyltransferase</keyword>
<evidence type="ECO:0000313" key="9">
    <source>
        <dbReference type="EMBL" id="RQX07911.1"/>
    </source>
</evidence>
<evidence type="ECO:0000256" key="2">
    <source>
        <dbReference type="ARBA" id="ARBA00022676"/>
    </source>
</evidence>
<evidence type="ECO:0000256" key="3">
    <source>
        <dbReference type="ARBA" id="ARBA00022679"/>
    </source>
</evidence>
<organism evidence="9 10">
    <name type="scientific">Micromonospora arida</name>
    <dbReference type="NCBI Taxonomy" id="2203715"/>
    <lineage>
        <taxon>Bacteria</taxon>
        <taxon>Bacillati</taxon>
        <taxon>Actinomycetota</taxon>
        <taxon>Actinomycetes</taxon>
        <taxon>Micromonosporales</taxon>
        <taxon>Micromonosporaceae</taxon>
        <taxon>Micromonospora</taxon>
    </lineage>
</organism>
<proteinExistence type="inferred from homology"/>
<dbReference type="OrthoDB" id="5242303at2"/>
<feature type="transmembrane region" description="Helical" evidence="8">
    <location>
        <begin position="382"/>
        <end position="400"/>
    </location>
</feature>
<dbReference type="NCBIfam" id="NF038066">
    <property type="entry name" value="MptB"/>
    <property type="match status" value="2"/>
</dbReference>
<comment type="similarity">
    <text evidence="7">Belongs to the MptA/B family.</text>
</comment>
<evidence type="ECO:0000256" key="6">
    <source>
        <dbReference type="ARBA" id="ARBA00023136"/>
    </source>
</evidence>
<feature type="transmembrane region" description="Helical" evidence="8">
    <location>
        <begin position="180"/>
        <end position="199"/>
    </location>
</feature>
<comment type="subcellular location">
    <subcellularLocation>
        <location evidence="1">Membrane</location>
        <topology evidence="1">Multi-pass membrane protein</topology>
    </subcellularLocation>
</comment>
<dbReference type="EMBL" id="QGSY01000210">
    <property type="protein sequence ID" value="RQX07911.1"/>
    <property type="molecule type" value="Genomic_DNA"/>
</dbReference>
<feature type="transmembrane region" description="Helical" evidence="8">
    <location>
        <begin position="518"/>
        <end position="545"/>
    </location>
</feature>
<feature type="transmembrane region" description="Helical" evidence="8">
    <location>
        <begin position="22"/>
        <end position="41"/>
    </location>
</feature>
<evidence type="ECO:0000256" key="7">
    <source>
        <dbReference type="ARBA" id="ARBA00043987"/>
    </source>
</evidence>
<dbReference type="Pfam" id="PF26314">
    <property type="entry name" value="MptA_B_family"/>
    <property type="match status" value="2"/>
</dbReference>
<evidence type="ECO:0000256" key="4">
    <source>
        <dbReference type="ARBA" id="ARBA00022692"/>
    </source>
</evidence>
<feature type="transmembrane region" description="Helical" evidence="8">
    <location>
        <begin position="243"/>
        <end position="267"/>
    </location>
</feature>
<name>A0A3N9X4E8_9ACTN</name>
<keyword evidence="4 8" id="KW-0812">Transmembrane</keyword>
<evidence type="ECO:0000256" key="1">
    <source>
        <dbReference type="ARBA" id="ARBA00004141"/>
    </source>
</evidence>
<feature type="transmembrane region" description="Helical" evidence="8">
    <location>
        <begin position="61"/>
        <end position="80"/>
    </location>
</feature>
<feature type="transmembrane region" description="Helical" evidence="8">
    <location>
        <begin position="274"/>
        <end position="300"/>
    </location>
</feature>
<keyword evidence="3" id="KW-0808">Transferase</keyword>
<reference evidence="9 10" key="1">
    <citation type="submission" date="2018-05" db="EMBL/GenBank/DDBJ databases">
        <title>Micromonospora from Atacama Desert.</title>
        <authorList>
            <person name="Carro L."/>
            <person name="Goodfellow M."/>
            <person name="Klenk H.-P."/>
        </authorList>
    </citation>
    <scope>NUCLEOTIDE SEQUENCE [LARGE SCALE GENOMIC DNA]</scope>
    <source>
        <strain evidence="9 10">LB32</strain>
    </source>
</reference>
<dbReference type="Proteomes" id="UP000266889">
    <property type="component" value="Unassembled WGS sequence"/>
</dbReference>
<feature type="transmembrane region" description="Helical" evidence="8">
    <location>
        <begin position="155"/>
        <end position="173"/>
    </location>
</feature>
<evidence type="ECO:0000256" key="8">
    <source>
        <dbReference type="SAM" id="Phobius"/>
    </source>
</evidence>
<dbReference type="GO" id="GO:0016020">
    <property type="term" value="C:membrane"/>
    <property type="evidence" value="ECO:0007669"/>
    <property type="project" value="UniProtKB-SubCell"/>
</dbReference>
<evidence type="ECO:0000256" key="5">
    <source>
        <dbReference type="ARBA" id="ARBA00022989"/>
    </source>
</evidence>
<dbReference type="AlphaFoldDB" id="A0A3N9X4E8"/>
<dbReference type="GO" id="GO:0016757">
    <property type="term" value="F:glycosyltransferase activity"/>
    <property type="evidence" value="ECO:0007669"/>
    <property type="project" value="UniProtKB-KW"/>
</dbReference>
<feature type="transmembrane region" description="Helical" evidence="8">
    <location>
        <begin position="320"/>
        <end position="343"/>
    </location>
</feature>
<feature type="transmembrane region" description="Helical" evidence="8">
    <location>
        <begin position="492"/>
        <end position="511"/>
    </location>
</feature>
<evidence type="ECO:0000313" key="10">
    <source>
        <dbReference type="Proteomes" id="UP000266889"/>
    </source>
</evidence>
<protein>
    <submittedName>
        <fullName evidence="9">DUF2029 domain-containing protein</fullName>
    </submittedName>
</protein>